<dbReference type="STRING" id="370764.SAMN04489810_1008"/>
<feature type="transmembrane region" description="Helical" evidence="1">
    <location>
        <begin position="133"/>
        <end position="154"/>
    </location>
</feature>
<proteinExistence type="predicted"/>
<feature type="transmembrane region" description="Helical" evidence="1">
    <location>
        <begin position="67"/>
        <end position="87"/>
    </location>
</feature>
<protein>
    <submittedName>
        <fullName evidence="2">Uncharacterized protein</fullName>
    </submittedName>
</protein>
<feature type="transmembrane region" description="Helical" evidence="1">
    <location>
        <begin position="161"/>
        <end position="181"/>
    </location>
</feature>
<sequence>MLTETLPMAPIAAARPVAVPPRDWRPRQRAKAIVLTAGGAIYALSHALNLLGSTPTLDSPAEIASKYLFGAGALLIMAGLGSLMSQFRRSPLGVAAVQLTWVGMLFILLNAYQVLFVFPVYGWEGIGAISEQAAIVNIATIPTVILGPILLAIASWRSGVMAWWNAMLLLAATAAVAVMVVVPEWEVPLAISSTIVAGIAYAFAGVRAMRTSEETR</sequence>
<keyword evidence="3" id="KW-1185">Reference proteome</keyword>
<feature type="transmembrane region" description="Helical" evidence="1">
    <location>
        <begin position="32"/>
        <end position="52"/>
    </location>
</feature>
<keyword evidence="1" id="KW-1133">Transmembrane helix</keyword>
<gene>
    <name evidence="2" type="ORF">SAMN04489810_1008</name>
</gene>
<dbReference type="AlphaFoldDB" id="A0A1G7WAE3"/>
<reference evidence="2 3" key="1">
    <citation type="submission" date="2016-10" db="EMBL/GenBank/DDBJ databases">
        <authorList>
            <person name="de Groot N.N."/>
        </authorList>
    </citation>
    <scope>NUCLEOTIDE SEQUENCE [LARGE SCALE GENOMIC DNA]</scope>
    <source>
        <strain evidence="2 3">DSM 23142</strain>
    </source>
</reference>
<organism evidence="2 3">
    <name type="scientific">Microbacterium pygmaeum</name>
    <dbReference type="NCBI Taxonomy" id="370764"/>
    <lineage>
        <taxon>Bacteria</taxon>
        <taxon>Bacillati</taxon>
        <taxon>Actinomycetota</taxon>
        <taxon>Actinomycetes</taxon>
        <taxon>Micrococcales</taxon>
        <taxon>Microbacteriaceae</taxon>
        <taxon>Microbacterium</taxon>
    </lineage>
</organism>
<dbReference type="OrthoDB" id="9968843at2"/>
<dbReference type="Proteomes" id="UP000199009">
    <property type="component" value="Chromosome I"/>
</dbReference>
<evidence type="ECO:0000313" key="2">
    <source>
        <dbReference type="EMBL" id="SDG68946.1"/>
    </source>
</evidence>
<evidence type="ECO:0000256" key="1">
    <source>
        <dbReference type="SAM" id="Phobius"/>
    </source>
</evidence>
<feature type="transmembrane region" description="Helical" evidence="1">
    <location>
        <begin position="187"/>
        <end position="206"/>
    </location>
</feature>
<accession>A0A1G7WAE3</accession>
<feature type="transmembrane region" description="Helical" evidence="1">
    <location>
        <begin position="99"/>
        <end position="121"/>
    </location>
</feature>
<keyword evidence="1" id="KW-0812">Transmembrane</keyword>
<dbReference type="EMBL" id="LT629692">
    <property type="protein sequence ID" value="SDG68946.1"/>
    <property type="molecule type" value="Genomic_DNA"/>
</dbReference>
<keyword evidence="1" id="KW-0472">Membrane</keyword>
<evidence type="ECO:0000313" key="3">
    <source>
        <dbReference type="Proteomes" id="UP000199009"/>
    </source>
</evidence>
<dbReference type="RefSeq" id="WP_157681754.1">
    <property type="nucleotide sequence ID" value="NZ_LT629692.1"/>
</dbReference>
<name>A0A1G7WAE3_9MICO</name>